<evidence type="ECO:0000256" key="8">
    <source>
        <dbReference type="ARBA" id="ARBA00049430"/>
    </source>
</evidence>
<dbReference type="SUPFAM" id="SSF51905">
    <property type="entry name" value="FAD/NAD(P)-binding domain"/>
    <property type="match status" value="2"/>
</dbReference>
<dbReference type="SUPFAM" id="SSF54373">
    <property type="entry name" value="FAD-linked reductases, C-terminal domain"/>
    <property type="match status" value="1"/>
</dbReference>
<dbReference type="PANTHER" id="PTHR43563">
    <property type="entry name" value="AMINE OXIDASE"/>
    <property type="match status" value="1"/>
</dbReference>
<feature type="binding site" evidence="9">
    <location>
        <position position="508"/>
    </location>
    <ligand>
        <name>FAD</name>
        <dbReference type="ChEBI" id="CHEBI:57692"/>
    </ligand>
</feature>
<reference evidence="12 13" key="1">
    <citation type="journal article" date="2021" name="Elife">
        <title>Chloroplast acquisition without the gene transfer in kleptoplastic sea slugs, Plakobranchus ocellatus.</title>
        <authorList>
            <person name="Maeda T."/>
            <person name="Takahashi S."/>
            <person name="Yoshida T."/>
            <person name="Shimamura S."/>
            <person name="Takaki Y."/>
            <person name="Nagai Y."/>
            <person name="Toyoda A."/>
            <person name="Suzuki Y."/>
            <person name="Arimoto A."/>
            <person name="Ishii H."/>
            <person name="Satoh N."/>
            <person name="Nishiyama T."/>
            <person name="Hasebe M."/>
            <person name="Maruyama T."/>
            <person name="Minagawa J."/>
            <person name="Obokata J."/>
            <person name="Shigenobu S."/>
        </authorList>
    </citation>
    <scope>NUCLEOTIDE SEQUENCE [LARGE SCALE GENOMIC DNA]</scope>
</reference>
<evidence type="ECO:0000256" key="6">
    <source>
        <dbReference type="ARBA" id="ARBA00048448"/>
    </source>
</evidence>
<keyword evidence="10" id="KW-0472">Membrane</keyword>
<comment type="cofactor">
    <cofactor evidence="1 10">
        <name>FAD</name>
        <dbReference type="ChEBI" id="CHEBI:57692"/>
    </cofactor>
</comment>
<keyword evidence="10" id="KW-0812">Transmembrane</keyword>
<comment type="catalytic activity">
    <reaction evidence="6">
        <text>a secondary aliphatic amine + O2 + H2O = a primary amine + an aldehyde + H2O2</text>
        <dbReference type="Rhea" id="RHEA:26414"/>
        <dbReference type="ChEBI" id="CHEBI:15377"/>
        <dbReference type="ChEBI" id="CHEBI:15379"/>
        <dbReference type="ChEBI" id="CHEBI:16240"/>
        <dbReference type="ChEBI" id="CHEBI:17478"/>
        <dbReference type="ChEBI" id="CHEBI:58855"/>
        <dbReference type="ChEBI" id="CHEBI:65296"/>
        <dbReference type="EC" id="1.4.3.4"/>
    </reaction>
</comment>
<feature type="binding site" evidence="9">
    <location>
        <position position="24"/>
    </location>
    <ligand>
        <name>FAD</name>
        <dbReference type="ChEBI" id="CHEBI:57692"/>
    </ligand>
</feature>
<comment type="catalytic activity">
    <reaction evidence="7">
        <text>benzylamine + O2 + H2O = benzaldehyde + H2O2 + NH4(+)</text>
        <dbReference type="Rhea" id="RHEA:59424"/>
        <dbReference type="ChEBI" id="CHEBI:15377"/>
        <dbReference type="ChEBI" id="CHEBI:15379"/>
        <dbReference type="ChEBI" id="CHEBI:16240"/>
        <dbReference type="ChEBI" id="CHEBI:17169"/>
        <dbReference type="ChEBI" id="CHEBI:28938"/>
        <dbReference type="ChEBI" id="CHEBI:225238"/>
    </reaction>
    <physiologicalReaction direction="left-to-right" evidence="7">
        <dbReference type="Rhea" id="RHEA:59425"/>
    </physiologicalReaction>
</comment>
<comment type="subcellular location">
    <subcellularLocation>
        <location evidence="2">Mitochondrion outer membrane</location>
        <topology evidence="2">Single-pass type IV membrane protein</topology>
        <orientation evidence="2">Cytoplasmic side</orientation>
    </subcellularLocation>
</comment>
<dbReference type="PANTHER" id="PTHR43563:SF1">
    <property type="entry name" value="AMINE OXIDASE [FLAVIN-CONTAINING] B"/>
    <property type="match status" value="1"/>
</dbReference>
<feature type="domain" description="Amine oxidase" evidence="11">
    <location>
        <begin position="148"/>
        <end position="532"/>
    </location>
</feature>
<dbReference type="Gene3D" id="3.50.50.60">
    <property type="entry name" value="FAD/NAD(P)-binding domain"/>
    <property type="match status" value="2"/>
</dbReference>
<dbReference type="GO" id="GO:0008131">
    <property type="term" value="F:primary methylamine oxidase activity"/>
    <property type="evidence" value="ECO:0007669"/>
    <property type="project" value="UniProtKB-ARBA"/>
</dbReference>
<evidence type="ECO:0000256" key="5">
    <source>
        <dbReference type="ARBA" id="ARBA00045409"/>
    </source>
</evidence>
<dbReference type="Proteomes" id="UP000735302">
    <property type="component" value="Unassembled WGS sequence"/>
</dbReference>
<comment type="catalytic activity">
    <reaction evidence="8">
        <text>N-acetylputrescine + O2 + H2O = 4-acetamidobutanal + H2O2 + NH4(+)</text>
        <dbReference type="Rhea" id="RHEA:70283"/>
        <dbReference type="ChEBI" id="CHEBI:7386"/>
        <dbReference type="ChEBI" id="CHEBI:15377"/>
        <dbReference type="ChEBI" id="CHEBI:15379"/>
        <dbReference type="ChEBI" id="CHEBI:16240"/>
        <dbReference type="ChEBI" id="CHEBI:28938"/>
        <dbReference type="ChEBI" id="CHEBI:58263"/>
    </reaction>
    <physiologicalReaction direction="left-to-right" evidence="8">
        <dbReference type="Rhea" id="RHEA:70284"/>
    </physiologicalReaction>
</comment>
<dbReference type="EMBL" id="BLXT01000172">
    <property type="protein sequence ID" value="GFN74873.1"/>
    <property type="molecule type" value="Genomic_DNA"/>
</dbReference>
<feature type="domain" description="Amine oxidase" evidence="11">
    <location>
        <begin position="23"/>
        <end position="110"/>
    </location>
</feature>
<organism evidence="12 13">
    <name type="scientific">Plakobranchus ocellatus</name>
    <dbReference type="NCBI Taxonomy" id="259542"/>
    <lineage>
        <taxon>Eukaryota</taxon>
        <taxon>Metazoa</taxon>
        <taxon>Spiralia</taxon>
        <taxon>Lophotrochozoa</taxon>
        <taxon>Mollusca</taxon>
        <taxon>Gastropoda</taxon>
        <taxon>Heterobranchia</taxon>
        <taxon>Euthyneura</taxon>
        <taxon>Panpulmonata</taxon>
        <taxon>Sacoglossa</taxon>
        <taxon>Placobranchoidea</taxon>
        <taxon>Plakobranchidae</taxon>
        <taxon>Plakobranchus</taxon>
    </lineage>
</organism>
<evidence type="ECO:0000313" key="13">
    <source>
        <dbReference type="Proteomes" id="UP000735302"/>
    </source>
</evidence>
<evidence type="ECO:0000256" key="7">
    <source>
        <dbReference type="ARBA" id="ARBA00049354"/>
    </source>
</evidence>
<evidence type="ECO:0000256" key="4">
    <source>
        <dbReference type="ARBA" id="ARBA00023002"/>
    </source>
</evidence>
<keyword evidence="10" id="KW-0274">FAD</keyword>
<dbReference type="InterPro" id="IPR002937">
    <property type="entry name" value="Amino_oxidase"/>
</dbReference>
<dbReference type="GO" id="GO:0005741">
    <property type="term" value="C:mitochondrial outer membrane"/>
    <property type="evidence" value="ECO:0007669"/>
    <property type="project" value="UniProtKB-SubCell"/>
</dbReference>
<proteinExistence type="inferred from homology"/>
<comment type="similarity">
    <text evidence="3 10">Belongs to the flavin monoamine oxidase family.</text>
</comment>
<name>A0AAV3XYN3_9GAST</name>
<comment type="caution">
    <text evidence="12">The sequence shown here is derived from an EMBL/GenBank/DDBJ whole genome shotgun (WGS) entry which is preliminary data.</text>
</comment>
<evidence type="ECO:0000256" key="10">
    <source>
        <dbReference type="RuleBase" id="RU362067"/>
    </source>
</evidence>
<evidence type="ECO:0000256" key="9">
    <source>
        <dbReference type="PIRSR" id="PIRSR601613-1"/>
    </source>
</evidence>
<evidence type="ECO:0000256" key="2">
    <source>
        <dbReference type="ARBA" id="ARBA00004362"/>
    </source>
</evidence>
<feature type="binding site" evidence="9">
    <location>
        <begin position="43"/>
        <end position="44"/>
    </location>
    <ligand>
        <name>FAD</name>
        <dbReference type="ChEBI" id="CHEBI:57692"/>
    </ligand>
</feature>
<dbReference type="Pfam" id="PF01593">
    <property type="entry name" value="Amino_oxidase"/>
    <property type="match status" value="2"/>
</dbReference>
<feature type="binding site" evidence="9">
    <location>
        <position position="332"/>
    </location>
    <ligand>
        <name>FAD</name>
        <dbReference type="ChEBI" id="CHEBI:57692"/>
    </ligand>
</feature>
<accession>A0AAV3XYN3</accession>
<sequence length="599" mass="67007">MATGVERQNSENDADVIVIGAGLSGLTTARKLHQKGLKVLVLEARDRLGGRTHTVQVKGKNNNGKPTTADLGAAYIGSTQWRVLKLVEEFGLKTYPTNEREDLLYFEKNKWKRFTSVFPPAGDLLSWLDTNHALRLIEEMTAQNGKPTTADLGAAYIGSTQWRVLKLVEEFGLKTYPTNEREDLLYFEKNKWKRFTSVFPPAGDLLSWLDTNHALRLIEEMTAQVPMDTPWTAPKAAEWDRMTFRQFIEKTVWTKAGRFIVEDTVRLNNAVDPHEVSLLFVLWYLKTAGGIHMINATEGGAQERKIVGGTQQLSLGLAQRIGHENILLNQPVVKIDQTGSDVIVYAIGGKIFKSQHVVVTTPLSIQSQISFAPELPPGRNQLIQRVPMGCVMKAFVYYDTPFWKENGFCGSANINDEDSLVNYTMDNSNCDGSSPALVAFIVAQNARKAAQMTQEQRKSHPINYVEKDWSSEQYSGGCYCLALPPGVLTSFGEILRKPVDRVFFAGTETATDWLGYMEGAIQSGERAAQQVLRTKGMLTEEDILEEEREANARKLPRIGFTFFERHAPSLPTFLIVAAATALGVASIWPTYLLRLYRFT</sequence>
<gene>
    <name evidence="12" type="ORF">PoB_000137900</name>
</gene>
<dbReference type="EC" id="1.4.3.-" evidence="10"/>
<feature type="transmembrane region" description="Helical" evidence="10">
    <location>
        <begin position="573"/>
        <end position="593"/>
    </location>
</feature>
<evidence type="ECO:0000256" key="1">
    <source>
        <dbReference type="ARBA" id="ARBA00001974"/>
    </source>
</evidence>
<dbReference type="InterPro" id="IPR036188">
    <property type="entry name" value="FAD/NAD-bd_sf"/>
</dbReference>
<evidence type="ECO:0000259" key="11">
    <source>
        <dbReference type="Pfam" id="PF01593"/>
    </source>
</evidence>
<keyword evidence="13" id="KW-1185">Reference proteome</keyword>
<feature type="binding site" evidence="9">
    <location>
        <position position="440"/>
    </location>
    <ligand>
        <name>substrate</name>
    </ligand>
</feature>
<protein>
    <recommendedName>
        <fullName evidence="10">Amine oxidase</fullName>
        <ecNumber evidence="10">1.4.3.-</ecNumber>
    </recommendedName>
</protein>
<comment type="function">
    <text evidence="5">Catalyzes the oxidative deamination of primary and some secondary amines such as neurotransmitters, and exogenous amines including the tertiary amine, neurotoxin 1-methyl-4-phenyl-1,2,3,6-tetrahydropyridine (MPTP), with concomitant reduction of oxygen to hydrogen peroxide and participates in the metabolism of neuroactive and vasoactive amines in the central nervous system and peripheral tissues. Preferentially degrades benzylamine and phenylethylamine.</text>
</comment>
<keyword evidence="10" id="KW-0285">Flavoprotein</keyword>
<evidence type="ECO:0000256" key="3">
    <source>
        <dbReference type="ARBA" id="ARBA00005995"/>
    </source>
</evidence>
<dbReference type="AlphaFoldDB" id="A0AAV3XYN3"/>
<dbReference type="InterPro" id="IPR050703">
    <property type="entry name" value="Flavin_MAO"/>
</dbReference>
<dbReference type="InterPro" id="IPR001613">
    <property type="entry name" value="Flavin_amine_oxidase"/>
</dbReference>
<evidence type="ECO:0000313" key="12">
    <source>
        <dbReference type="EMBL" id="GFN74873.1"/>
    </source>
</evidence>
<dbReference type="PRINTS" id="PR00757">
    <property type="entry name" value="AMINEOXDASEF"/>
</dbReference>
<keyword evidence="4 10" id="KW-0560">Oxidoreductase</keyword>
<dbReference type="GO" id="GO:0097621">
    <property type="term" value="F:monoamine oxidase activity"/>
    <property type="evidence" value="ECO:0007669"/>
    <property type="project" value="UniProtKB-EC"/>
</dbReference>
<keyword evidence="10" id="KW-1133">Transmembrane helix</keyword>